<evidence type="ECO:0000313" key="6">
    <source>
        <dbReference type="EMBL" id="MDV2883756.1"/>
    </source>
</evidence>
<dbReference type="EMBL" id="JAWJAY010000001">
    <property type="protein sequence ID" value="MDV2883756.1"/>
    <property type="molecule type" value="Genomic_DNA"/>
</dbReference>
<feature type="transmembrane region" description="Helical" evidence="5">
    <location>
        <begin position="301"/>
        <end position="323"/>
    </location>
</feature>
<dbReference type="AlphaFoldDB" id="A0AAJ2KV08"/>
<evidence type="ECO:0000256" key="3">
    <source>
        <dbReference type="ARBA" id="ARBA00023136"/>
    </source>
</evidence>
<evidence type="ECO:0000256" key="2">
    <source>
        <dbReference type="ARBA" id="ARBA00005278"/>
    </source>
</evidence>
<dbReference type="PANTHER" id="PTHR22550:SF5">
    <property type="entry name" value="LEUCINE ZIPPER PROTEIN 4"/>
    <property type="match status" value="1"/>
</dbReference>
<dbReference type="PANTHER" id="PTHR22550">
    <property type="entry name" value="SPORE GERMINATION PROTEIN"/>
    <property type="match status" value="1"/>
</dbReference>
<keyword evidence="3 4" id="KW-0472">Membrane</keyword>
<dbReference type="Pfam" id="PF03323">
    <property type="entry name" value="GerA"/>
    <property type="match status" value="1"/>
</dbReference>
<name>A0AAJ2KV08_ALKPS</name>
<accession>A0AAJ2KV08</accession>
<gene>
    <name evidence="6" type="ORF">RYX45_01085</name>
</gene>
<evidence type="ECO:0000256" key="4">
    <source>
        <dbReference type="PIRNR" id="PIRNR005690"/>
    </source>
</evidence>
<comment type="similarity">
    <text evidence="2 4">Belongs to the GerABKA family.</text>
</comment>
<dbReference type="PIRSF" id="PIRSF005690">
    <property type="entry name" value="GerBA"/>
    <property type="match status" value="1"/>
</dbReference>
<feature type="transmembrane region" description="Helical" evidence="5">
    <location>
        <begin position="427"/>
        <end position="453"/>
    </location>
</feature>
<feature type="transmembrane region" description="Helical" evidence="5">
    <location>
        <begin position="393"/>
        <end position="415"/>
    </location>
</feature>
<comment type="subcellular location">
    <subcellularLocation>
        <location evidence="4">Cell membrane</location>
    </subcellularLocation>
    <subcellularLocation>
        <location evidence="1">Membrane</location>
        <topology evidence="1">Multi-pass membrane protein</topology>
    </subcellularLocation>
</comment>
<evidence type="ECO:0000313" key="7">
    <source>
        <dbReference type="Proteomes" id="UP001285636"/>
    </source>
</evidence>
<proteinExistence type="inferred from homology"/>
<dbReference type="InterPro" id="IPR004995">
    <property type="entry name" value="Spore_Ger"/>
</dbReference>
<sequence length="502" mass="56264">MLYHLKRKFMKHSRSTEAADITTSPLSDELTHNIELIEELYSASINKDFVVRDIHIKGMDSRAALFFYATAVDLDKVEQSIISPLLTENGKDIRDIVSVEHISDVNDLLDVSEYIHQGYVIFLKEGSSNGLAFNVASYEHRGIEKAENEVLVKGPKEAFTESASVNLSLLRKRISNPHFIAEGMGVGVRSKSEATILYMNDLVDENVLNEVRKRIERIEVDSVRSIEMLEQFIEERTYSLIPSVLYTERPDRTAAYIDDGYIAIIMENSPAALILPVTFWSFFHSPEDHYSRLLYGNFSRLIRLLAVFITLFISSFYIAVTNFHEEMIPIDLLLAIAGAREQLPFPLVFEIVMMEFAFELIREAGLRIPSPLGPTIGIVGALILGQAAVEANVISPIVVIVVALSGLSSFAIADVSLNYTIRMIRFVFIFAAATYGIFGIIGAFILCLMYAAAARSFGVSFLSPLSPHFRSGNDTVFRGPVTKEIFRPGQIHPRDMKKNSMR</sequence>
<dbReference type="InterPro" id="IPR050768">
    <property type="entry name" value="UPF0353/GerABKA_families"/>
</dbReference>
<comment type="caution">
    <text evidence="6">The sequence shown here is derived from an EMBL/GenBank/DDBJ whole genome shotgun (WGS) entry which is preliminary data.</text>
</comment>
<keyword evidence="5" id="KW-1133">Transmembrane helix</keyword>
<organism evidence="6 7">
    <name type="scientific">Alkalihalophilus pseudofirmus</name>
    <name type="common">Bacillus pseudofirmus</name>
    <dbReference type="NCBI Taxonomy" id="79885"/>
    <lineage>
        <taxon>Bacteria</taxon>
        <taxon>Bacillati</taxon>
        <taxon>Bacillota</taxon>
        <taxon>Bacilli</taxon>
        <taxon>Bacillales</taxon>
        <taxon>Bacillaceae</taxon>
        <taxon>Alkalihalophilus</taxon>
    </lineage>
</organism>
<dbReference type="GO" id="GO:0009847">
    <property type="term" value="P:spore germination"/>
    <property type="evidence" value="ECO:0007669"/>
    <property type="project" value="UniProtKB-UniRule"/>
</dbReference>
<evidence type="ECO:0000256" key="5">
    <source>
        <dbReference type="SAM" id="Phobius"/>
    </source>
</evidence>
<dbReference type="Proteomes" id="UP001285636">
    <property type="component" value="Unassembled WGS sequence"/>
</dbReference>
<dbReference type="GO" id="GO:0005886">
    <property type="term" value="C:plasma membrane"/>
    <property type="evidence" value="ECO:0007669"/>
    <property type="project" value="UniProtKB-SubCell"/>
</dbReference>
<evidence type="ECO:0000256" key="1">
    <source>
        <dbReference type="ARBA" id="ARBA00004141"/>
    </source>
</evidence>
<keyword evidence="5" id="KW-0812">Transmembrane</keyword>
<protein>
    <submittedName>
        <fullName evidence="6">Spore germination protein</fullName>
    </submittedName>
</protein>
<reference evidence="6" key="1">
    <citation type="submission" date="2023-10" db="EMBL/GenBank/DDBJ databases">
        <title>Screening of Alkalihalophilus pseudofirmusBZ-TG-HK211 and Its Alleviation of Salt Stress on Rapeseed Growth.</title>
        <authorList>
            <person name="Zhao B."/>
            <person name="Guo T."/>
        </authorList>
    </citation>
    <scope>NUCLEOTIDE SEQUENCE</scope>
    <source>
        <strain evidence="6">BZ-TG-HK211</strain>
    </source>
</reference>
<dbReference type="RefSeq" id="WP_289236039.1">
    <property type="nucleotide sequence ID" value="NZ_CP117835.1"/>
</dbReference>